<evidence type="ECO:0000259" key="4">
    <source>
        <dbReference type="Pfam" id="PF22925"/>
    </source>
</evidence>
<dbReference type="EMBL" id="PRFA01000094">
    <property type="protein sequence ID" value="PWU87340.1"/>
    <property type="molecule type" value="Genomic_DNA"/>
</dbReference>
<dbReference type="InterPro" id="IPR011040">
    <property type="entry name" value="Sialidase"/>
</dbReference>
<feature type="domain" description="Trans-sialidase C-terminal" evidence="4">
    <location>
        <begin position="490"/>
        <end position="686"/>
    </location>
</feature>
<dbReference type="AlphaFoldDB" id="A0A2V2UTF4"/>
<dbReference type="VEuPathDB" id="TriTrypDB:TCSYLVIO_008058"/>
<name>A0A2V2UTF4_TRYCR</name>
<dbReference type="InterPro" id="IPR055239">
    <property type="entry name" value="TS_C"/>
</dbReference>
<dbReference type="Proteomes" id="UP000246121">
    <property type="component" value="Unassembled WGS sequence"/>
</dbReference>
<evidence type="ECO:0000259" key="3">
    <source>
        <dbReference type="Pfam" id="PF13859"/>
    </source>
</evidence>
<dbReference type="InterPro" id="IPR013320">
    <property type="entry name" value="ConA-like_dom_sf"/>
</dbReference>
<dbReference type="GO" id="GO:0016020">
    <property type="term" value="C:membrane"/>
    <property type="evidence" value="ECO:0007669"/>
    <property type="project" value="TreeGrafter"/>
</dbReference>
<dbReference type="VEuPathDB" id="TriTrypDB:TcCLB.416041.14"/>
<dbReference type="VEuPathDB" id="TriTrypDB:TcCLB.506171.60"/>
<organism evidence="5 6">
    <name type="scientific">Trypanosoma cruzi</name>
    <dbReference type="NCBI Taxonomy" id="5693"/>
    <lineage>
        <taxon>Eukaryota</taxon>
        <taxon>Discoba</taxon>
        <taxon>Euglenozoa</taxon>
        <taxon>Kinetoplastea</taxon>
        <taxon>Metakinetoplastina</taxon>
        <taxon>Trypanosomatida</taxon>
        <taxon>Trypanosomatidae</taxon>
        <taxon>Trypanosoma</taxon>
        <taxon>Schizotrypanum</taxon>
    </lineage>
</organism>
<dbReference type="VEuPathDB" id="TriTrypDB:ECC02_010260"/>
<dbReference type="VEuPathDB" id="TriTrypDB:TcCL_ESM10970"/>
<dbReference type="VEuPathDB" id="TriTrypDB:TcYC6_0130180"/>
<dbReference type="Pfam" id="PF13859">
    <property type="entry name" value="BNR_3"/>
    <property type="match status" value="1"/>
</dbReference>
<dbReference type="PANTHER" id="PTHR10628:SF30">
    <property type="entry name" value="EXO-ALPHA-SIALIDASE"/>
    <property type="match status" value="1"/>
</dbReference>
<dbReference type="VEuPathDB" id="TriTrypDB:BCY84_21521"/>
<dbReference type="VEuPathDB" id="TriTrypDB:TcCLB.506683.240"/>
<dbReference type="InterPro" id="IPR036278">
    <property type="entry name" value="Sialidase_sf"/>
</dbReference>
<dbReference type="SUPFAM" id="SSF50939">
    <property type="entry name" value="Sialidases"/>
    <property type="match status" value="1"/>
</dbReference>
<dbReference type="SUPFAM" id="SSF49899">
    <property type="entry name" value="Concanavalin A-like lectins/glucanases"/>
    <property type="match status" value="1"/>
</dbReference>
<dbReference type="CDD" id="cd15482">
    <property type="entry name" value="Sialidase_non-viral"/>
    <property type="match status" value="1"/>
</dbReference>
<dbReference type="GO" id="GO:0006689">
    <property type="term" value="P:ganglioside catabolic process"/>
    <property type="evidence" value="ECO:0007669"/>
    <property type="project" value="TreeGrafter"/>
</dbReference>
<dbReference type="VEuPathDB" id="TriTrypDB:C4B63_94g89"/>
<dbReference type="Gene3D" id="2.120.10.10">
    <property type="match status" value="1"/>
</dbReference>
<gene>
    <name evidence="5" type="ORF">C4B63_94g89</name>
</gene>
<dbReference type="VEuPathDB" id="TriTrypDB:Tc_MARK_7579"/>
<feature type="domain" description="Sialidase" evidence="3">
    <location>
        <begin position="107"/>
        <end position="443"/>
    </location>
</feature>
<accession>A0A2V2UTF4</accession>
<dbReference type="InterPro" id="IPR008377">
    <property type="entry name" value="Sialidase_trypan"/>
</dbReference>
<feature type="region of interest" description="Disordered" evidence="2">
    <location>
        <begin position="1"/>
        <end position="39"/>
    </location>
</feature>
<dbReference type="Pfam" id="PF22925">
    <property type="entry name" value="TS_C"/>
    <property type="match status" value="1"/>
</dbReference>
<dbReference type="GO" id="GO:0005737">
    <property type="term" value="C:cytoplasm"/>
    <property type="evidence" value="ECO:0007669"/>
    <property type="project" value="TreeGrafter"/>
</dbReference>
<evidence type="ECO:0000313" key="5">
    <source>
        <dbReference type="EMBL" id="PWU87340.1"/>
    </source>
</evidence>
<dbReference type="Gene3D" id="2.60.120.200">
    <property type="match status" value="1"/>
</dbReference>
<dbReference type="VEuPathDB" id="TriTrypDB:C3747_59g54"/>
<reference evidence="5 6" key="1">
    <citation type="journal article" date="2018" name="Microb. Genom.">
        <title>Expanding an expanded genome: long-read sequencing of Trypanosoma cruzi.</title>
        <authorList>
            <person name="Berna L."/>
            <person name="Rodriguez M."/>
            <person name="Chiribao M.L."/>
            <person name="Parodi-Talice A."/>
            <person name="Pita S."/>
            <person name="Rijo G."/>
            <person name="Alvarez-Valin F."/>
            <person name="Robello C."/>
        </authorList>
    </citation>
    <scope>NUCLEOTIDE SEQUENCE [LARGE SCALE GENOMIC DNA]</scope>
    <source>
        <strain evidence="5 6">Dm28c</strain>
    </source>
</reference>
<evidence type="ECO:0000256" key="2">
    <source>
        <dbReference type="SAM" id="MobiDB-lite"/>
    </source>
</evidence>
<protein>
    <submittedName>
        <fullName evidence="5">Putative trans-sialidase, Group II</fullName>
    </submittedName>
</protein>
<feature type="compositionally biased region" description="Basic and acidic residues" evidence="2">
    <location>
        <begin position="25"/>
        <end position="34"/>
    </location>
</feature>
<dbReference type="InterPro" id="IPR026856">
    <property type="entry name" value="Sialidase_fam"/>
</dbReference>
<evidence type="ECO:0000256" key="1">
    <source>
        <dbReference type="ARBA" id="ARBA00022737"/>
    </source>
</evidence>
<evidence type="ECO:0000313" key="6">
    <source>
        <dbReference type="Proteomes" id="UP000246121"/>
    </source>
</evidence>
<keyword evidence="1" id="KW-0677">Repeat</keyword>
<dbReference type="GO" id="GO:0004308">
    <property type="term" value="F:exo-alpha-sialidase activity"/>
    <property type="evidence" value="ECO:0007669"/>
    <property type="project" value="InterPro"/>
</dbReference>
<comment type="caution">
    <text evidence="5">The sequence shown here is derived from an EMBL/GenBank/DDBJ whole genome shotgun (WGS) entry which is preliminary data.</text>
</comment>
<sequence>MLSRVAAVKAPRTHNRRGVTGSSGRRREGRESEPQRPNMSRRVFTSAVLLLFVVMMCCGSGTAAADGSSGSGEAQLPQEVDLFLPQKTQVVIKSGGATEVKDSFGSPSFALAGEVMVAIAEGHKDYNDPQHTSDLYSSEIVAGYINATEPWSSIVADISSDDWRAYTIFTRESSKDHFGVAIRPTAVSTGSDVFLLVGSHYLIRDATGKHWIDDSWDIHLVVGKATQSAEAKQGELIEWGAPTSLLASITKSTQQRDLMRFVGGGGSGIVTEEGWLVFPMMATRQTDHGIESMLFYSKDKGVNWDVSKGIPAAECFDPCIAEWENRELLMLAYCVDGQKVFRSRDMGDAWTKASDLLPRVWITTQPIRRGEGWPVGALITVEFYGRKVLLYTQKVGYPPGERNNKALYLWVADSNHTVYFGPLSVETGAKRAFANTLLYYGDALYLLQRMGDGKTDGVFLFRIIEELSKIKSIVRNWIEVDAFFSGLSTPTTGLVGVLSDSSGADKWDDMYRCVDATVLGAIRIEDGFKFTGHGAGGIWPVNSRGDNKKYTFVDFTFTLVATVVIEEMPSGGSSVPLLGAMLEDGKGTKFLGLACAENRMWETVFDEQTGQGDFWVPKKEYQVALMLNGNKGYFYLDAELLGTSDTMRRREERAYDVLGFYFGGDESGRDSSASVKNVFLYNRILTPGELKMVKKTGSPKHESSSSEASGSDSSAHECVYFVPLVSLGLWALALFYGV</sequence>
<dbReference type="GO" id="GO:0009313">
    <property type="term" value="P:oligosaccharide catabolic process"/>
    <property type="evidence" value="ECO:0007669"/>
    <property type="project" value="TreeGrafter"/>
</dbReference>
<dbReference type="VEuPathDB" id="TriTrypDB:Tc_MARK_6644"/>
<proteinExistence type="predicted"/>
<dbReference type="VEuPathDB" id="TriTrypDB:TcG_06932"/>
<dbReference type="VEuPathDB" id="TriTrypDB:TcBrA4_0140450"/>
<dbReference type="VEuPathDB" id="TriTrypDB:TCDM_13022"/>
<dbReference type="PANTHER" id="PTHR10628">
    <property type="entry name" value="SIALIDASE"/>
    <property type="match status" value="1"/>
</dbReference>
<dbReference type="PRINTS" id="PR01803">
    <property type="entry name" value="TCSIALIDASE"/>
</dbReference>